<comment type="cofactor">
    <cofactor evidence="1">
        <name>Ni(2+)</name>
        <dbReference type="ChEBI" id="CHEBI:49786"/>
    </cofactor>
</comment>
<keyword evidence="1" id="KW-0479">Metal-binding</keyword>
<dbReference type="InterPro" id="IPR029014">
    <property type="entry name" value="NiFe-Hase_large"/>
</dbReference>
<dbReference type="Gene3D" id="1.10.645.10">
    <property type="entry name" value="Cytochrome-c3 Hydrogenase, chain B"/>
    <property type="match status" value="2"/>
</dbReference>
<sequence>MEPGSLELTLTWDGKQIVAAEVVSTRPAVARALSGLPVARVLEFIPRLFSLCPRAQEAAARLSLAAARGEQAASSAAAPALAVALEAIGEHLWRLLLDWPPLAGQPARQSEFLGWRQRLKRVADQAEAAALGGELAAWLGSERSPALDDDAAVAAGVLLPMLSAAEWAAHIGAESFAELPTFAGQPAETGVLARRAGDARVAELLAVGHRLQARLVARYADLRWLAQGLADPDRLATWLDAATLGEGCGLACVETARGTLLHQIQLDGDRIGRYVIVAPTEWNFHPQGAFVREIDARPAATRAEVAVAARRLVVSLDPCVACELRIKDA</sequence>
<dbReference type="InterPro" id="IPR050867">
    <property type="entry name" value="NiFe/NiFeSe_hydrgnase_LSU"/>
</dbReference>
<gene>
    <name evidence="2" type="ORF">IPJ27_09990</name>
</gene>
<dbReference type="PANTHER" id="PTHR42958:SF4">
    <property type="entry name" value="HYDROGENASE EXPRESSION_FORMATION PROTEIN HUPK"/>
    <property type="match status" value="1"/>
</dbReference>
<accession>A0A935PZ80</accession>
<protein>
    <submittedName>
        <fullName evidence="2">Nickel-dependent hydrogenase large subunit</fullName>
    </submittedName>
</protein>
<dbReference type="AlphaFoldDB" id="A0A935PZ80"/>
<proteinExistence type="predicted"/>
<dbReference type="Proteomes" id="UP000697998">
    <property type="component" value="Unassembled WGS sequence"/>
</dbReference>
<reference evidence="2 3" key="1">
    <citation type="submission" date="2020-10" db="EMBL/GenBank/DDBJ databases">
        <title>Connecting structure to function with the recovery of over 1000 high-quality activated sludge metagenome-assembled genomes encoding full-length rRNA genes using long-read sequencing.</title>
        <authorList>
            <person name="Singleton C.M."/>
            <person name="Petriglieri F."/>
            <person name="Kristensen J.M."/>
            <person name="Kirkegaard R.H."/>
            <person name="Michaelsen T.Y."/>
            <person name="Andersen M.H."/>
            <person name="Karst S.M."/>
            <person name="Dueholm M.S."/>
            <person name="Nielsen P.H."/>
            <person name="Albertsen M."/>
        </authorList>
    </citation>
    <scope>NUCLEOTIDE SEQUENCE [LARGE SCALE GENOMIC DNA]</scope>
    <source>
        <strain evidence="2">EsbW_18-Q3-R4-48_BATAC.285</strain>
    </source>
</reference>
<dbReference type="Pfam" id="PF00374">
    <property type="entry name" value="NiFeSe_Hases"/>
    <property type="match status" value="1"/>
</dbReference>
<feature type="binding site" evidence="1">
    <location>
        <position position="319"/>
    </location>
    <ligand>
        <name>Ni(2+)</name>
        <dbReference type="ChEBI" id="CHEBI:49786"/>
    </ligand>
</feature>
<dbReference type="EMBL" id="JADJMH010000006">
    <property type="protein sequence ID" value="MBK7675058.1"/>
    <property type="molecule type" value="Genomic_DNA"/>
</dbReference>
<feature type="binding site" evidence="1">
    <location>
        <position position="322"/>
    </location>
    <ligand>
        <name>Fe cation</name>
        <dbReference type="ChEBI" id="CHEBI:24875"/>
    </ligand>
</feature>
<dbReference type="PANTHER" id="PTHR42958">
    <property type="entry name" value="HYDROGENASE-2 LARGE CHAIN"/>
    <property type="match status" value="1"/>
</dbReference>
<keyword evidence="1" id="KW-0408">Iron</keyword>
<feature type="binding site" evidence="1">
    <location>
        <position position="276"/>
    </location>
    <ligand>
        <name>Mg(2+)</name>
        <dbReference type="ChEBI" id="CHEBI:18420"/>
    </ligand>
</feature>
<comment type="caution">
    <text evidence="2">The sequence shown here is derived from an EMBL/GenBank/DDBJ whole genome shotgun (WGS) entry which is preliminary data.</text>
</comment>
<dbReference type="SUPFAM" id="SSF56762">
    <property type="entry name" value="HydB/Nqo4-like"/>
    <property type="match status" value="1"/>
</dbReference>
<name>A0A935PZ80_9PROT</name>
<evidence type="ECO:0000313" key="2">
    <source>
        <dbReference type="EMBL" id="MBK7675058.1"/>
    </source>
</evidence>
<organism evidence="2 3">
    <name type="scientific">Candidatus Accumulibacter proximus</name>
    <dbReference type="NCBI Taxonomy" id="2954385"/>
    <lineage>
        <taxon>Bacteria</taxon>
        <taxon>Pseudomonadati</taxon>
        <taxon>Pseudomonadota</taxon>
        <taxon>Betaproteobacteria</taxon>
        <taxon>Candidatus Accumulibacter</taxon>
    </lineage>
</organism>
<keyword evidence="1" id="KW-0460">Magnesium</keyword>
<comment type="cofactor">
    <cofactor evidence="1">
        <name>Fe cation</name>
        <dbReference type="ChEBI" id="CHEBI:24875"/>
    </cofactor>
</comment>
<keyword evidence="1" id="KW-0533">Nickel</keyword>
<evidence type="ECO:0000256" key="1">
    <source>
        <dbReference type="PIRSR" id="PIRSR601501-1"/>
    </source>
</evidence>
<evidence type="ECO:0000313" key="3">
    <source>
        <dbReference type="Proteomes" id="UP000697998"/>
    </source>
</evidence>
<dbReference type="GO" id="GO:0016151">
    <property type="term" value="F:nickel cation binding"/>
    <property type="evidence" value="ECO:0007669"/>
    <property type="project" value="InterPro"/>
</dbReference>
<dbReference type="InterPro" id="IPR001501">
    <property type="entry name" value="Ni-dep_hyd_lsu"/>
</dbReference>